<accession>C0PCH9</accession>
<organism evidence="1">
    <name type="scientific">Zea mays</name>
    <name type="common">Maize</name>
    <dbReference type="NCBI Taxonomy" id="4577"/>
    <lineage>
        <taxon>Eukaryota</taxon>
        <taxon>Viridiplantae</taxon>
        <taxon>Streptophyta</taxon>
        <taxon>Embryophyta</taxon>
        <taxon>Tracheophyta</taxon>
        <taxon>Spermatophyta</taxon>
        <taxon>Magnoliopsida</taxon>
        <taxon>Liliopsida</taxon>
        <taxon>Poales</taxon>
        <taxon>Poaceae</taxon>
        <taxon>PACMAD clade</taxon>
        <taxon>Panicoideae</taxon>
        <taxon>Andropogonodae</taxon>
        <taxon>Andropogoneae</taxon>
        <taxon>Tripsacinae</taxon>
        <taxon>Zea</taxon>
    </lineage>
</organism>
<reference evidence="1" key="2">
    <citation type="submission" date="2012-06" db="EMBL/GenBank/DDBJ databases">
        <authorList>
            <person name="Yu Y."/>
            <person name="Currie J."/>
            <person name="Lomeli R."/>
            <person name="Angelova A."/>
            <person name="Collura K."/>
            <person name="Wissotski M."/>
            <person name="Campos D."/>
            <person name="Kudrna D."/>
            <person name="Golser W."/>
            <person name="Ashely E."/>
            <person name="Descour A."/>
            <person name="Fernandes J."/>
            <person name="Soderlund C."/>
            <person name="Walbot V."/>
        </authorList>
    </citation>
    <scope>NUCLEOTIDE SEQUENCE</scope>
    <source>
        <strain evidence="1">B73</strain>
    </source>
</reference>
<name>C0PCH9_MAIZE</name>
<proteinExistence type="evidence at transcript level"/>
<protein>
    <submittedName>
        <fullName evidence="1">Uncharacterized protein</fullName>
    </submittedName>
</protein>
<dbReference type="AlphaFoldDB" id="C0PCH9"/>
<evidence type="ECO:0000313" key="1">
    <source>
        <dbReference type="EMBL" id="ACN31874.1"/>
    </source>
</evidence>
<dbReference type="EMBL" id="BT065998">
    <property type="protein sequence ID" value="ACN31874.1"/>
    <property type="molecule type" value="mRNA"/>
</dbReference>
<reference evidence="1" key="1">
    <citation type="journal article" date="2009" name="PLoS Genet.">
        <title>Sequencing, mapping, and analysis of 27,455 maize full-length cDNAs.</title>
        <authorList>
            <person name="Soderlund C."/>
            <person name="Descour A."/>
            <person name="Kudrna D."/>
            <person name="Bomhoff M."/>
            <person name="Boyd L."/>
            <person name="Currie J."/>
            <person name="Angelova A."/>
            <person name="Collura K."/>
            <person name="Wissotski M."/>
            <person name="Ashley E."/>
            <person name="Morrow D."/>
            <person name="Fernandes J."/>
            <person name="Walbot V."/>
            <person name="Yu Y."/>
        </authorList>
    </citation>
    <scope>NUCLEOTIDE SEQUENCE</scope>
    <source>
        <strain evidence="1">B73</strain>
    </source>
</reference>
<sequence length="102" mass="11939">MLFSQPFCPFYLFIYFLFIFHPDERRKNRITSRRNQHVKDCSWEGGGRRLNWLVWYGYLGEQQELLHSEGACGGERVEREVDDGVVCVPACALTAARVPPDW</sequence>